<gene>
    <name evidence="6" type="ORF">MNB_SUP05-13-546</name>
</gene>
<organism evidence="6">
    <name type="scientific">hydrothermal vent metagenome</name>
    <dbReference type="NCBI Taxonomy" id="652676"/>
    <lineage>
        <taxon>unclassified sequences</taxon>
        <taxon>metagenomes</taxon>
        <taxon>ecological metagenomes</taxon>
    </lineage>
</organism>
<keyword evidence="3 6" id="KW-0808">Transferase</keyword>
<name>A0A1W1DHC5_9ZZZZ</name>
<dbReference type="InterPro" id="IPR029063">
    <property type="entry name" value="SAM-dependent_MTases_sf"/>
</dbReference>
<dbReference type="PANTHER" id="PTHR10920">
    <property type="entry name" value="RIBOSOMAL RNA METHYLTRANSFERASE"/>
    <property type="match status" value="1"/>
</dbReference>
<evidence type="ECO:0000256" key="4">
    <source>
        <dbReference type="ARBA" id="ARBA00022691"/>
    </source>
</evidence>
<dbReference type="SUPFAM" id="SSF53335">
    <property type="entry name" value="S-adenosyl-L-methionine-dependent methyltransferases"/>
    <property type="match status" value="1"/>
</dbReference>
<feature type="domain" description="Ribosomal RNA methyltransferase FtsJ" evidence="5">
    <location>
        <begin position="28"/>
        <end position="202"/>
    </location>
</feature>
<dbReference type="EMBL" id="FPHU01000101">
    <property type="protein sequence ID" value="SFV80653.1"/>
    <property type="molecule type" value="Genomic_DNA"/>
</dbReference>
<protein>
    <submittedName>
        <fullName evidence="6">Heat shock protein FtsJ/RrmJ @ Ribosomal RNA large subunit methyltransferase E</fullName>
        <ecNumber evidence="6">2.1.1.-</ecNumber>
    </submittedName>
</protein>
<evidence type="ECO:0000313" key="6">
    <source>
        <dbReference type="EMBL" id="SFV80653.1"/>
    </source>
</evidence>
<reference evidence="6" key="1">
    <citation type="submission" date="2016-10" db="EMBL/GenBank/DDBJ databases">
        <authorList>
            <person name="de Groot N.N."/>
        </authorList>
    </citation>
    <scope>NUCLEOTIDE SEQUENCE</scope>
</reference>
<dbReference type="PANTHER" id="PTHR10920:SF18">
    <property type="entry name" value="RRNA METHYLTRANSFERASE 2, MITOCHONDRIAL"/>
    <property type="match status" value="1"/>
</dbReference>
<keyword evidence="4" id="KW-0949">S-adenosyl-L-methionine</keyword>
<dbReference type="Pfam" id="PF01728">
    <property type="entry name" value="FtsJ"/>
    <property type="match status" value="1"/>
</dbReference>
<evidence type="ECO:0000256" key="3">
    <source>
        <dbReference type="ARBA" id="ARBA00022679"/>
    </source>
</evidence>
<dbReference type="AlphaFoldDB" id="A0A1W1DHC5"/>
<dbReference type="HAMAP" id="MF_01547">
    <property type="entry name" value="RNA_methyltr_E"/>
    <property type="match status" value="1"/>
</dbReference>
<dbReference type="GO" id="GO:0008650">
    <property type="term" value="F:rRNA (uridine-2'-O-)-methyltransferase activity"/>
    <property type="evidence" value="ECO:0007669"/>
    <property type="project" value="TreeGrafter"/>
</dbReference>
<accession>A0A1W1DHC5</accession>
<dbReference type="PIRSF" id="PIRSF005461">
    <property type="entry name" value="23S_rRNA_mtase"/>
    <property type="match status" value="1"/>
</dbReference>
<keyword evidence="2 6" id="KW-0489">Methyltransferase</keyword>
<dbReference type="FunFam" id="3.40.50.150:FF:000005">
    <property type="entry name" value="Ribosomal RNA large subunit methyltransferase E"/>
    <property type="match status" value="1"/>
</dbReference>
<dbReference type="Gene3D" id="3.40.50.150">
    <property type="entry name" value="Vaccinia Virus protein VP39"/>
    <property type="match status" value="1"/>
</dbReference>
<evidence type="ECO:0000256" key="2">
    <source>
        <dbReference type="ARBA" id="ARBA00022603"/>
    </source>
</evidence>
<proteinExistence type="inferred from homology"/>
<dbReference type="NCBIfam" id="NF008390">
    <property type="entry name" value="PRK11188.1"/>
    <property type="match status" value="1"/>
</dbReference>
<evidence type="ECO:0000259" key="5">
    <source>
        <dbReference type="Pfam" id="PF01728"/>
    </source>
</evidence>
<sequence>MAKKGSSGRWMSEHLSDEYVKKSQKEGYRSRAVYKLTEVIKKDKFIKQGSRVLDLGAAPGGWSQVAIKLVGTSGQVIASDILDIEPIPGVDFLQGDFTEDVVYEELLNLTKGHKIDVVLSDMAPNMSGQLSVDIPKSMYLCELALDMAIKTLTPNGYFFIKVFQGDGFDTFVKSCRAAFVKVTIRKPKASRARSKEVYLLANTLK</sequence>
<keyword evidence="1" id="KW-0698">rRNA processing</keyword>
<dbReference type="EC" id="2.1.1.-" evidence="6"/>
<evidence type="ECO:0000256" key="1">
    <source>
        <dbReference type="ARBA" id="ARBA00022552"/>
    </source>
</evidence>
<dbReference type="InterPro" id="IPR050082">
    <property type="entry name" value="RNA_methyltr_RlmE"/>
</dbReference>
<keyword evidence="6" id="KW-0346">Stress response</keyword>
<dbReference type="InterPro" id="IPR015507">
    <property type="entry name" value="rRNA-MeTfrase_E"/>
</dbReference>
<dbReference type="InterPro" id="IPR002877">
    <property type="entry name" value="RNA_MeTrfase_FtsJ_dom"/>
</dbReference>